<protein>
    <submittedName>
        <fullName evidence="5">Transcriptional family</fullName>
    </submittedName>
</protein>
<evidence type="ECO:0000256" key="2">
    <source>
        <dbReference type="ARBA" id="ARBA00023125"/>
    </source>
</evidence>
<dbReference type="RefSeq" id="WP_144868410.1">
    <property type="nucleotide sequence ID" value="NZ_LR213851.1"/>
</dbReference>
<dbReference type="EMBL" id="CAACVJ010000703">
    <property type="protein sequence ID" value="VEP18864.1"/>
    <property type="molecule type" value="Genomic_DNA"/>
</dbReference>
<evidence type="ECO:0000259" key="4">
    <source>
        <dbReference type="PROSITE" id="PS01124"/>
    </source>
</evidence>
<dbReference type="Proteomes" id="UP000320055">
    <property type="component" value="Unassembled WGS sequence"/>
</dbReference>
<keyword evidence="3" id="KW-0804">Transcription</keyword>
<keyword evidence="1" id="KW-0805">Transcription regulation</keyword>
<keyword evidence="2" id="KW-0238">DNA-binding</keyword>
<dbReference type="InterPro" id="IPR018060">
    <property type="entry name" value="HTH_AraC"/>
</dbReference>
<organism evidence="5 6">
    <name type="scientific">Hyella patelloides LEGE 07179</name>
    <dbReference type="NCBI Taxonomy" id="945734"/>
    <lineage>
        <taxon>Bacteria</taxon>
        <taxon>Bacillati</taxon>
        <taxon>Cyanobacteriota</taxon>
        <taxon>Cyanophyceae</taxon>
        <taxon>Pleurocapsales</taxon>
        <taxon>Hyellaceae</taxon>
        <taxon>Hyella</taxon>
    </lineage>
</organism>
<dbReference type="OrthoDB" id="7544370at2"/>
<gene>
    <name evidence="5" type="ORF">H1P_940004</name>
</gene>
<feature type="domain" description="HTH araC/xylS-type" evidence="4">
    <location>
        <begin position="27"/>
        <end position="125"/>
    </location>
</feature>
<accession>A0A563W5B9</accession>
<dbReference type="Gene3D" id="1.10.10.60">
    <property type="entry name" value="Homeodomain-like"/>
    <property type="match status" value="1"/>
</dbReference>
<name>A0A563W5B9_9CYAN</name>
<dbReference type="PROSITE" id="PS00041">
    <property type="entry name" value="HTH_ARAC_FAMILY_1"/>
    <property type="match status" value="1"/>
</dbReference>
<keyword evidence="6" id="KW-1185">Reference proteome</keyword>
<dbReference type="GO" id="GO:0043565">
    <property type="term" value="F:sequence-specific DNA binding"/>
    <property type="evidence" value="ECO:0007669"/>
    <property type="project" value="InterPro"/>
</dbReference>
<dbReference type="InterPro" id="IPR009057">
    <property type="entry name" value="Homeodomain-like_sf"/>
</dbReference>
<dbReference type="GO" id="GO:0003700">
    <property type="term" value="F:DNA-binding transcription factor activity"/>
    <property type="evidence" value="ECO:0007669"/>
    <property type="project" value="InterPro"/>
</dbReference>
<evidence type="ECO:0000256" key="1">
    <source>
        <dbReference type="ARBA" id="ARBA00023015"/>
    </source>
</evidence>
<sequence length="139" mass="15171">MQLSQLAESELYNAKSALKTKNSDPIYEARKILSDRSENPPSILELAQQVGVRDRTLRNGFRKLFGTTVIGYLNQQRIQQAETILRTGKLSVAEVANLVGYSHLGHFAAAFKRQVGITPRECLAGKLGSGVRCGGRGGI</sequence>
<evidence type="ECO:0000313" key="6">
    <source>
        <dbReference type="Proteomes" id="UP000320055"/>
    </source>
</evidence>
<dbReference type="PANTHER" id="PTHR47893:SF1">
    <property type="entry name" value="REGULATORY PROTEIN PCHR"/>
    <property type="match status" value="1"/>
</dbReference>
<proteinExistence type="predicted"/>
<dbReference type="InterPro" id="IPR018062">
    <property type="entry name" value="HTH_AraC-typ_CS"/>
</dbReference>
<dbReference type="PRINTS" id="PR00032">
    <property type="entry name" value="HTHARAC"/>
</dbReference>
<dbReference type="InterPro" id="IPR053142">
    <property type="entry name" value="PchR_regulatory_protein"/>
</dbReference>
<dbReference type="PANTHER" id="PTHR47893">
    <property type="entry name" value="REGULATORY PROTEIN PCHR"/>
    <property type="match status" value="1"/>
</dbReference>
<dbReference type="AlphaFoldDB" id="A0A563W5B9"/>
<dbReference type="InterPro" id="IPR020449">
    <property type="entry name" value="Tscrpt_reg_AraC-type_HTH"/>
</dbReference>
<reference evidence="5 6" key="1">
    <citation type="submission" date="2019-01" db="EMBL/GenBank/DDBJ databases">
        <authorList>
            <person name="Brito A."/>
        </authorList>
    </citation>
    <scope>NUCLEOTIDE SEQUENCE [LARGE SCALE GENOMIC DNA]</scope>
    <source>
        <strain evidence="5">1</strain>
    </source>
</reference>
<dbReference type="PROSITE" id="PS01124">
    <property type="entry name" value="HTH_ARAC_FAMILY_2"/>
    <property type="match status" value="1"/>
</dbReference>
<dbReference type="Pfam" id="PF12833">
    <property type="entry name" value="HTH_18"/>
    <property type="match status" value="1"/>
</dbReference>
<evidence type="ECO:0000313" key="5">
    <source>
        <dbReference type="EMBL" id="VEP18864.1"/>
    </source>
</evidence>
<dbReference type="SMART" id="SM00342">
    <property type="entry name" value="HTH_ARAC"/>
    <property type="match status" value="1"/>
</dbReference>
<dbReference type="SUPFAM" id="SSF46689">
    <property type="entry name" value="Homeodomain-like"/>
    <property type="match status" value="2"/>
</dbReference>
<evidence type="ECO:0000256" key="3">
    <source>
        <dbReference type="ARBA" id="ARBA00023163"/>
    </source>
</evidence>